<keyword evidence="2" id="KW-1185">Reference proteome</keyword>
<dbReference type="AlphaFoldDB" id="A0A1I8FCV1"/>
<evidence type="ECO:0000313" key="2">
    <source>
        <dbReference type="Proteomes" id="UP000095280"/>
    </source>
</evidence>
<organism evidence="2 3">
    <name type="scientific">Macrostomum lignano</name>
    <dbReference type="NCBI Taxonomy" id="282301"/>
    <lineage>
        <taxon>Eukaryota</taxon>
        <taxon>Metazoa</taxon>
        <taxon>Spiralia</taxon>
        <taxon>Lophotrochozoa</taxon>
        <taxon>Platyhelminthes</taxon>
        <taxon>Rhabditophora</taxon>
        <taxon>Macrostomorpha</taxon>
        <taxon>Macrostomida</taxon>
        <taxon>Macrostomidae</taxon>
        <taxon>Macrostomum</taxon>
    </lineage>
</organism>
<name>A0A1I8FCV1_9PLAT</name>
<dbReference type="Proteomes" id="UP000095280">
    <property type="component" value="Unplaced"/>
</dbReference>
<reference evidence="3" key="1">
    <citation type="submission" date="2016-11" db="UniProtKB">
        <authorList>
            <consortium name="WormBaseParasite"/>
        </authorList>
    </citation>
    <scope>IDENTIFICATION</scope>
</reference>
<feature type="region of interest" description="Disordered" evidence="1">
    <location>
        <begin position="116"/>
        <end position="135"/>
    </location>
</feature>
<evidence type="ECO:0000256" key="1">
    <source>
        <dbReference type="SAM" id="MobiDB-lite"/>
    </source>
</evidence>
<protein>
    <submittedName>
        <fullName evidence="3">DUF5641 domain-containing protein</fullName>
    </submittedName>
</protein>
<evidence type="ECO:0000313" key="3">
    <source>
        <dbReference type="WBParaSite" id="maker-unitig_28205-snap-gene-0.1-mRNA-1"/>
    </source>
</evidence>
<dbReference type="WBParaSite" id="maker-unitig_28205-snap-gene-0.1-mRNA-1">
    <property type="protein sequence ID" value="maker-unitig_28205-snap-gene-0.1-mRNA-1"/>
    <property type="gene ID" value="maker-unitig_28205-snap-gene-0.1"/>
</dbReference>
<proteinExistence type="predicted"/>
<sequence>MTQTAQNHRLCCHTEDDTGPFENRDYWSLRQLVARARIEETPSQIPYGTIISEISPRWYLSRGVGSTTSTGLRVITRRGGFRQANRDFDKFVRRSDIESVRPIPACRRVAIAKTLQGSSRQRSKDGRPTLNCQNSSGKSIIKYRYEP</sequence>
<accession>A0A1I8FCV1</accession>